<name>A0A1M4YE12_9FLAO</name>
<dbReference type="AlphaFoldDB" id="A0A1M4YE12"/>
<keyword evidence="1" id="KW-0812">Transmembrane</keyword>
<dbReference type="EMBL" id="FQVQ01000003">
    <property type="protein sequence ID" value="SHF03975.1"/>
    <property type="molecule type" value="Genomic_DNA"/>
</dbReference>
<dbReference type="STRING" id="1124188.SAMN05444377_10367"/>
<feature type="transmembrane region" description="Helical" evidence="1">
    <location>
        <begin position="20"/>
        <end position="38"/>
    </location>
</feature>
<organism evidence="2 3">
    <name type="scientific">Flavobacterium fontis</name>
    <dbReference type="NCBI Taxonomy" id="1124188"/>
    <lineage>
        <taxon>Bacteria</taxon>
        <taxon>Pseudomonadati</taxon>
        <taxon>Bacteroidota</taxon>
        <taxon>Flavobacteriia</taxon>
        <taxon>Flavobacteriales</taxon>
        <taxon>Flavobacteriaceae</taxon>
        <taxon>Flavobacterium</taxon>
    </lineage>
</organism>
<accession>A0A1M4YE12</accession>
<sequence length="143" mass="16434">MNEQGYKSALSGLIMKITIMSKKVLIITIITNIFFILSCDGPKKYLFNGGKSHLNFNCNDDNFQFTLLRSLSKSDIIKIDNGKVSNIKVNNILVNNNPCDFNIQKYDKYTYIELINYKFFEKDKIDIEININDCSVISTIIID</sequence>
<dbReference type="Proteomes" id="UP000184147">
    <property type="component" value="Unassembled WGS sequence"/>
</dbReference>
<keyword evidence="3" id="KW-1185">Reference proteome</keyword>
<evidence type="ECO:0000256" key="1">
    <source>
        <dbReference type="SAM" id="Phobius"/>
    </source>
</evidence>
<keyword evidence="1" id="KW-0472">Membrane</keyword>
<gene>
    <name evidence="2" type="ORF">SAMN05444377_10367</name>
</gene>
<evidence type="ECO:0000313" key="3">
    <source>
        <dbReference type="Proteomes" id="UP000184147"/>
    </source>
</evidence>
<protein>
    <submittedName>
        <fullName evidence="2">Uncharacterized protein</fullName>
    </submittedName>
</protein>
<evidence type="ECO:0000313" key="2">
    <source>
        <dbReference type="EMBL" id="SHF03975.1"/>
    </source>
</evidence>
<reference evidence="2 3" key="1">
    <citation type="submission" date="2016-11" db="EMBL/GenBank/DDBJ databases">
        <authorList>
            <person name="Jaros S."/>
            <person name="Januszkiewicz K."/>
            <person name="Wedrychowicz H."/>
        </authorList>
    </citation>
    <scope>NUCLEOTIDE SEQUENCE [LARGE SCALE GENOMIC DNA]</scope>
    <source>
        <strain evidence="2 3">DSM 25660</strain>
    </source>
</reference>
<keyword evidence="1" id="KW-1133">Transmembrane helix</keyword>
<proteinExistence type="predicted"/>